<name>A0A225NM27_9RHOB</name>
<evidence type="ECO:0000313" key="7">
    <source>
        <dbReference type="Proteomes" id="UP000215377"/>
    </source>
</evidence>
<dbReference type="InterPro" id="IPR036661">
    <property type="entry name" value="Luciferase-like_sf"/>
</dbReference>
<evidence type="ECO:0000256" key="2">
    <source>
        <dbReference type="ARBA" id="ARBA00022643"/>
    </source>
</evidence>
<dbReference type="GO" id="GO:0046306">
    <property type="term" value="P:alkanesulfonate catabolic process"/>
    <property type="evidence" value="ECO:0007669"/>
    <property type="project" value="TreeGrafter"/>
</dbReference>
<dbReference type="PANTHER" id="PTHR42847">
    <property type="entry name" value="ALKANESULFONATE MONOOXYGENASE"/>
    <property type="match status" value="1"/>
</dbReference>
<comment type="caution">
    <text evidence="6">The sequence shown here is derived from an EMBL/GenBank/DDBJ whole genome shotgun (WGS) entry which is preliminary data.</text>
</comment>
<keyword evidence="1" id="KW-0285">Flavoprotein</keyword>
<protein>
    <recommendedName>
        <fullName evidence="5">Luciferase-like domain-containing protein</fullName>
    </recommendedName>
</protein>
<accession>A0A225NM27</accession>
<gene>
    <name evidence="6" type="ORF">ATO3_18620</name>
</gene>
<reference evidence="6 7" key="1">
    <citation type="submission" date="2013-04" db="EMBL/GenBank/DDBJ databases">
        <title>Oceanicola sp. 22II1-22F33 Genome Sequencing.</title>
        <authorList>
            <person name="Lai Q."/>
            <person name="Li G."/>
            <person name="Shao Z."/>
        </authorList>
    </citation>
    <scope>NUCLEOTIDE SEQUENCE [LARGE SCALE GENOMIC DNA]</scope>
    <source>
        <strain evidence="6 7">22II1-22F33</strain>
    </source>
</reference>
<evidence type="ECO:0000313" key="6">
    <source>
        <dbReference type="EMBL" id="OWU71534.1"/>
    </source>
</evidence>
<organism evidence="6 7">
    <name type="scientific">Marinibacterium profundimaris</name>
    <dbReference type="NCBI Taxonomy" id="1679460"/>
    <lineage>
        <taxon>Bacteria</taxon>
        <taxon>Pseudomonadati</taxon>
        <taxon>Pseudomonadota</taxon>
        <taxon>Alphaproteobacteria</taxon>
        <taxon>Rhodobacterales</taxon>
        <taxon>Paracoccaceae</taxon>
        <taxon>Marinibacterium</taxon>
    </lineage>
</organism>
<keyword evidence="2" id="KW-0288">FMN</keyword>
<evidence type="ECO:0000256" key="3">
    <source>
        <dbReference type="ARBA" id="ARBA00023002"/>
    </source>
</evidence>
<dbReference type="InterPro" id="IPR011251">
    <property type="entry name" value="Luciferase-like_dom"/>
</dbReference>
<dbReference type="AlphaFoldDB" id="A0A225NM27"/>
<proteinExistence type="predicted"/>
<keyword evidence="7" id="KW-1185">Reference proteome</keyword>
<sequence>MQLGIFMPTTSGSLIISKGSPPQSAPTWELNRKVAQMADDGGMDFLLAQVKWRGYGGETGHWDSALEAFTLMSAVGAVTKDIKVIASVAVRTMPPAVLAKMAATAYDICGDRFIVNVVAGWNKFEYAQMGLWSDDDFFLNRYEYADEYLTILKRLWTEDRVDFDGKYFKLEDCVSDPKPSQLPEIVCAGQSPGALDFVSRQADYSFIGRMNDTAEQLGEVAGKISALAAEHDRSVKSLTLLTVITAPTDEEAMAKKQGFLDNRDEDAINEWLRVSGFDKNRQDYQELPPEVTTFMSVPYIVGSYQTIADHLDALAANGVAGVCLSFPDFESDTPEFIENVMPLIKSRQ</sequence>
<dbReference type="Pfam" id="PF00296">
    <property type="entry name" value="Bac_luciferase"/>
    <property type="match status" value="1"/>
</dbReference>
<dbReference type="GO" id="GO:0008726">
    <property type="term" value="F:alkanesulfonate monooxygenase activity"/>
    <property type="evidence" value="ECO:0007669"/>
    <property type="project" value="TreeGrafter"/>
</dbReference>
<keyword evidence="4" id="KW-0503">Monooxygenase</keyword>
<dbReference type="InterPro" id="IPR050172">
    <property type="entry name" value="SsuD_RutA_monooxygenase"/>
</dbReference>
<feature type="domain" description="Luciferase-like" evidence="5">
    <location>
        <begin position="1"/>
        <end position="319"/>
    </location>
</feature>
<dbReference type="Gene3D" id="3.20.20.30">
    <property type="entry name" value="Luciferase-like domain"/>
    <property type="match status" value="1"/>
</dbReference>
<evidence type="ECO:0000259" key="5">
    <source>
        <dbReference type="Pfam" id="PF00296"/>
    </source>
</evidence>
<evidence type="ECO:0000256" key="1">
    <source>
        <dbReference type="ARBA" id="ARBA00022630"/>
    </source>
</evidence>
<evidence type="ECO:0000256" key="4">
    <source>
        <dbReference type="ARBA" id="ARBA00023033"/>
    </source>
</evidence>
<keyword evidence="3" id="KW-0560">Oxidoreductase</keyword>
<dbReference type="SUPFAM" id="SSF51679">
    <property type="entry name" value="Bacterial luciferase-like"/>
    <property type="match status" value="1"/>
</dbReference>
<dbReference type="EMBL" id="AQQR01000009">
    <property type="protein sequence ID" value="OWU71534.1"/>
    <property type="molecule type" value="Genomic_DNA"/>
</dbReference>
<dbReference type="Proteomes" id="UP000215377">
    <property type="component" value="Unassembled WGS sequence"/>
</dbReference>
<dbReference type="PANTHER" id="PTHR42847:SF4">
    <property type="entry name" value="ALKANESULFONATE MONOOXYGENASE-RELATED"/>
    <property type="match status" value="1"/>
</dbReference>